<dbReference type="InterPro" id="IPR003838">
    <property type="entry name" value="ABC3_permease_C"/>
</dbReference>
<evidence type="ECO:0000256" key="6">
    <source>
        <dbReference type="ARBA" id="ARBA00038076"/>
    </source>
</evidence>
<evidence type="ECO:0000256" key="7">
    <source>
        <dbReference type="SAM" id="Phobius"/>
    </source>
</evidence>
<feature type="domain" description="ABC3 transporter permease C-terminal" evidence="8">
    <location>
        <begin position="823"/>
        <end position="945"/>
    </location>
</feature>
<evidence type="ECO:0000259" key="8">
    <source>
        <dbReference type="Pfam" id="PF02687"/>
    </source>
</evidence>
<feature type="transmembrane region" description="Helical" evidence="7">
    <location>
        <begin position="351"/>
        <end position="373"/>
    </location>
</feature>
<dbReference type="InterPro" id="IPR050250">
    <property type="entry name" value="Macrolide_Exporter_MacB"/>
</dbReference>
<evidence type="ECO:0000256" key="5">
    <source>
        <dbReference type="ARBA" id="ARBA00023136"/>
    </source>
</evidence>
<dbReference type="PANTHER" id="PTHR30572">
    <property type="entry name" value="MEMBRANE COMPONENT OF TRANSPORTER-RELATED"/>
    <property type="match status" value="1"/>
</dbReference>
<keyword evidence="4 7" id="KW-1133">Transmembrane helix</keyword>
<dbReference type="AlphaFoldDB" id="A0A1A5YFC2"/>
<dbReference type="Proteomes" id="UP000092024">
    <property type="component" value="Unassembled WGS sequence"/>
</dbReference>
<comment type="caution">
    <text evidence="10">The sequence shown here is derived from an EMBL/GenBank/DDBJ whole genome shotgun (WGS) entry which is preliminary data.</text>
</comment>
<evidence type="ECO:0000256" key="3">
    <source>
        <dbReference type="ARBA" id="ARBA00022692"/>
    </source>
</evidence>
<dbReference type="GO" id="GO:0005886">
    <property type="term" value="C:plasma membrane"/>
    <property type="evidence" value="ECO:0007669"/>
    <property type="project" value="UniProtKB-SubCell"/>
</dbReference>
<feature type="transmembrane region" description="Helical" evidence="7">
    <location>
        <begin position="861"/>
        <end position="884"/>
    </location>
</feature>
<protein>
    <recommendedName>
        <fullName evidence="12">ABC transporter permease</fullName>
    </recommendedName>
</protein>
<feature type="transmembrane region" description="Helical" evidence="7">
    <location>
        <begin position="544"/>
        <end position="563"/>
    </location>
</feature>
<feature type="transmembrane region" description="Helical" evidence="7">
    <location>
        <begin position="491"/>
        <end position="512"/>
    </location>
</feature>
<feature type="domain" description="MacB-like periplasmic core" evidence="9">
    <location>
        <begin position="550"/>
        <end position="786"/>
    </location>
</feature>
<reference evidence="10 11" key="1">
    <citation type="submission" date="2016-05" db="EMBL/GenBank/DDBJ databases">
        <title>Paenibacillus oryzae. sp. nov., isolated from the rice root.</title>
        <authorList>
            <person name="Zhang J."/>
            <person name="Zhang X."/>
        </authorList>
    </citation>
    <scope>NUCLEOTIDE SEQUENCE [LARGE SCALE GENOMIC DNA]</scope>
    <source>
        <strain evidence="10 11">1DrF-4</strain>
    </source>
</reference>
<comment type="subcellular location">
    <subcellularLocation>
        <location evidence="1">Cell membrane</location>
        <topology evidence="1">Multi-pass membrane protein</topology>
    </subcellularLocation>
</comment>
<dbReference type="PANTHER" id="PTHR30572:SF4">
    <property type="entry name" value="ABC TRANSPORTER PERMEASE YTRF"/>
    <property type="match status" value="1"/>
</dbReference>
<dbReference type="GO" id="GO:0022857">
    <property type="term" value="F:transmembrane transporter activity"/>
    <property type="evidence" value="ECO:0007669"/>
    <property type="project" value="TreeGrafter"/>
</dbReference>
<evidence type="ECO:0008006" key="12">
    <source>
        <dbReference type="Google" id="ProtNLM"/>
    </source>
</evidence>
<feature type="transmembrane region" description="Helical" evidence="7">
    <location>
        <begin position="446"/>
        <end position="465"/>
    </location>
</feature>
<name>A0A1A5YFC2_9BACL</name>
<feature type="transmembrane region" description="Helical" evidence="7">
    <location>
        <begin position="307"/>
        <end position="330"/>
    </location>
</feature>
<dbReference type="OrthoDB" id="51951at2"/>
<dbReference type="RefSeq" id="WP_068684805.1">
    <property type="nucleotide sequence ID" value="NZ_LYPA01000065.1"/>
</dbReference>
<evidence type="ECO:0000313" key="10">
    <source>
        <dbReference type="EMBL" id="OBR64288.1"/>
    </source>
</evidence>
<organism evidence="10 11">
    <name type="scientific">Paenibacillus oryzae</name>
    <dbReference type="NCBI Taxonomy" id="1844972"/>
    <lineage>
        <taxon>Bacteria</taxon>
        <taxon>Bacillati</taxon>
        <taxon>Bacillota</taxon>
        <taxon>Bacilli</taxon>
        <taxon>Bacillales</taxon>
        <taxon>Paenibacillaceae</taxon>
        <taxon>Paenibacillus</taxon>
    </lineage>
</organism>
<comment type="similarity">
    <text evidence="6">Belongs to the ABC-4 integral membrane protein family.</text>
</comment>
<dbReference type="Pfam" id="PF02687">
    <property type="entry name" value="FtsX"/>
    <property type="match status" value="2"/>
</dbReference>
<feature type="transmembrane region" description="Helical" evidence="7">
    <location>
        <begin position="921"/>
        <end position="940"/>
    </location>
</feature>
<keyword evidence="3 7" id="KW-0812">Transmembrane</keyword>
<evidence type="ECO:0000259" key="9">
    <source>
        <dbReference type="Pfam" id="PF12704"/>
    </source>
</evidence>
<keyword evidence="11" id="KW-1185">Reference proteome</keyword>
<dbReference type="STRING" id="1844972.A7K91_12235"/>
<evidence type="ECO:0000256" key="1">
    <source>
        <dbReference type="ARBA" id="ARBA00004651"/>
    </source>
</evidence>
<sequence length="954" mass="105867">MALLIMIFRKMMQNKWLVCSLFLGISISVALVSSMPIYSQAVLTRMLVKDLERLQGDTGQYPGALYGHMFYSDEKPEQIRSKFQRMDDYIRGEGAAGFGLPVLELNNELYALSLKMKRADDPNPLSESNMQRVTIKSYQNLEKHVELKDGRLPSPLPVDGVYEVMVTERALNHFKTVLNTEFSLEDEKLDRPVKLKVVGVFRKAAENDVYFRYGNLSDMSNSFMLPYESAKELLLEQQSLPIGGTGWHLVMDYSKMELDSIARFQSSFNAIKLELNKKVYLYQMGLESRALSTLSQYTERAEQLQTLMWALNIPLLIMLAFYMFMVANLITERQKTEIAVLRSRGAARWQIIASYFVEGVLLCGMAFAAGPFLGSVLTNVLGASSGFLEFVQRVRLPVRITEEAWEYAAITAGACLLIMMIPVIAATRISIVGHKQQLARLLKTPLWHKLFLDGIALGLSLYGLYNFRKRQADLQALGLGADDLSIDPLQFVIPALFIMGGGLLLLRLYPWLLRLVYWIGRKWWPPSLYATLIQVGRSSSQYQFLMIFLVMTIATGVFSASAARTINENTEDRISYAAGADIILDVSWVNDAPPPMMPGSAPPSVKPVTSTGKVNYLEPPFEPFRKLPGVESAAKVFVQPKADFFAGNESGSAVLMGIDTDEFGKTAWFRDGLLDHHFYDYLNLLAADTKGVLISRSLAEQKGLKAGDAIWVGWAEVTQQPFTVYGIIDYFPTFNPNPPTAGGGSSAPMLIVGHLSRIQLQLAIEPYKVWLKLEDGASVQELYDGIAESGQAVIKVANTRDSLVRAKNDPFLLALNGVLTLGFVLSIIVSFIGFLLYWVLSLKGRMLQNGILRAIGLSLKSLIGMLAAEQLLTSGVAVAIGIGVGHTASRLFVPSFQIAFNPSSLVPPFIVQFQAGDMLRIYTLTGFMLVAGLAILGFMLSRLRIHQALKLGED</sequence>
<feature type="transmembrane region" description="Helical" evidence="7">
    <location>
        <begin position="404"/>
        <end position="425"/>
    </location>
</feature>
<keyword evidence="2" id="KW-1003">Cell membrane</keyword>
<accession>A0A1A5YFC2</accession>
<feature type="domain" description="ABC3 transporter permease C-terminal" evidence="8">
    <location>
        <begin position="315"/>
        <end position="429"/>
    </location>
</feature>
<proteinExistence type="inferred from homology"/>
<evidence type="ECO:0000313" key="11">
    <source>
        <dbReference type="Proteomes" id="UP000092024"/>
    </source>
</evidence>
<feature type="transmembrane region" description="Helical" evidence="7">
    <location>
        <begin position="811"/>
        <end position="840"/>
    </location>
</feature>
<dbReference type="InterPro" id="IPR025857">
    <property type="entry name" value="MacB_PCD"/>
</dbReference>
<keyword evidence="5 7" id="KW-0472">Membrane</keyword>
<dbReference type="EMBL" id="LYPA01000065">
    <property type="protein sequence ID" value="OBR64288.1"/>
    <property type="molecule type" value="Genomic_DNA"/>
</dbReference>
<evidence type="ECO:0000256" key="4">
    <source>
        <dbReference type="ARBA" id="ARBA00022989"/>
    </source>
</evidence>
<gene>
    <name evidence="10" type="ORF">A7K91_12235</name>
</gene>
<evidence type="ECO:0000256" key="2">
    <source>
        <dbReference type="ARBA" id="ARBA00022475"/>
    </source>
</evidence>
<dbReference type="Pfam" id="PF12704">
    <property type="entry name" value="MacB_PCD"/>
    <property type="match status" value="1"/>
</dbReference>